<dbReference type="Pfam" id="PF11104">
    <property type="entry name" value="PilM_2"/>
    <property type="match status" value="1"/>
</dbReference>
<gene>
    <name evidence="1" type="ORF">KVH43_11645</name>
</gene>
<dbReference type="InterPro" id="IPR050696">
    <property type="entry name" value="FtsA/MreB"/>
</dbReference>
<dbReference type="InterPro" id="IPR005883">
    <property type="entry name" value="PilM"/>
</dbReference>
<dbReference type="PANTHER" id="PTHR32432:SF3">
    <property type="entry name" value="ETHANOLAMINE UTILIZATION PROTEIN EUTJ"/>
    <property type="match status" value="1"/>
</dbReference>
<organism evidence="1 2">
    <name type="scientific">Crassaminicella indica</name>
    <dbReference type="NCBI Taxonomy" id="2855394"/>
    <lineage>
        <taxon>Bacteria</taxon>
        <taxon>Bacillati</taxon>
        <taxon>Bacillota</taxon>
        <taxon>Clostridia</taxon>
        <taxon>Eubacteriales</taxon>
        <taxon>Clostridiaceae</taxon>
        <taxon>Crassaminicella</taxon>
    </lineage>
</organism>
<accession>A0ABX8RB27</accession>
<name>A0ABX8RB27_9CLOT</name>
<dbReference type="CDD" id="cd24049">
    <property type="entry name" value="ASKHA_NBD_PilM"/>
    <property type="match status" value="1"/>
</dbReference>
<dbReference type="RefSeq" id="WP_218282693.1">
    <property type="nucleotide sequence ID" value="NZ_CP078093.1"/>
</dbReference>
<protein>
    <submittedName>
        <fullName evidence="1">Pilus assembly protein PilM</fullName>
    </submittedName>
</protein>
<dbReference type="Proteomes" id="UP000886818">
    <property type="component" value="Chromosome"/>
</dbReference>
<evidence type="ECO:0000313" key="1">
    <source>
        <dbReference type="EMBL" id="QXM05996.1"/>
    </source>
</evidence>
<sequence length="352" mass="40135">MFRKNIISIDIGTYAIKIIVGKTQKNNVIIHHAFTIPTPSESYKNGYIKNKKALKEVIYAVLLKNKVKAKRAVCTLDSTTAITRELVFPYVKPEELGSIVQLEIEQYLPIRFDEYVIEYKILEEFSENDIKKLRVLIAALPKEIVESYLSLVNDLGLKPIALDIHANAIAKAFENKFVINNENYNLDQTVALIDIGYEYMHIAVIDKGILRFNRLIQQGGRNVDTDIANAFNLSLIDAAKRKIEYASLKKSTQDYSSANMLNELIQSNINIWVQEIEKIFQYYTSRARGNRIDKIYLYGGSSNIPDLSTYISSIINIPTFKIDTMSNIKFKESNEQINLGEYINTISALIGR</sequence>
<evidence type="ECO:0000313" key="2">
    <source>
        <dbReference type="Proteomes" id="UP000886818"/>
    </source>
</evidence>
<dbReference type="PIRSF" id="PIRSF019169">
    <property type="entry name" value="PilM"/>
    <property type="match status" value="1"/>
</dbReference>
<dbReference type="PANTHER" id="PTHR32432">
    <property type="entry name" value="CELL DIVISION PROTEIN FTSA-RELATED"/>
    <property type="match status" value="1"/>
</dbReference>
<reference evidence="1" key="1">
    <citation type="submission" date="2021-07" db="EMBL/GenBank/DDBJ databases">
        <title>Complete genome sequence of Crassaminicella sp. 143-21, isolated from a deep-sea hydrothermal vent.</title>
        <authorList>
            <person name="Li X."/>
        </authorList>
    </citation>
    <scope>NUCLEOTIDE SEQUENCE</scope>
    <source>
        <strain evidence="1">143-21</strain>
    </source>
</reference>
<dbReference type="NCBIfam" id="TIGR01175">
    <property type="entry name" value="pilM"/>
    <property type="match status" value="1"/>
</dbReference>
<dbReference type="EMBL" id="CP078093">
    <property type="protein sequence ID" value="QXM05996.1"/>
    <property type="molecule type" value="Genomic_DNA"/>
</dbReference>
<proteinExistence type="predicted"/>
<keyword evidence="2" id="KW-1185">Reference proteome</keyword>